<dbReference type="Proteomes" id="UP000717696">
    <property type="component" value="Unassembled WGS sequence"/>
</dbReference>
<feature type="domain" description="RRN6 beta-propeller" evidence="2">
    <location>
        <begin position="115"/>
        <end position="494"/>
    </location>
</feature>
<feature type="domain" description="RRN6 K-rich C-terminal" evidence="3">
    <location>
        <begin position="877"/>
        <end position="1006"/>
    </location>
</feature>
<evidence type="ECO:0000313" key="5">
    <source>
        <dbReference type="Proteomes" id="UP000717696"/>
    </source>
</evidence>
<dbReference type="GO" id="GO:0003743">
    <property type="term" value="F:translation initiation factor activity"/>
    <property type="evidence" value="ECO:0007669"/>
    <property type="project" value="UniProtKB-KW"/>
</dbReference>
<accession>A0A9P9E9J9</accession>
<evidence type="ECO:0000313" key="4">
    <source>
        <dbReference type="EMBL" id="KAH7133312.1"/>
    </source>
</evidence>
<feature type="compositionally biased region" description="Low complexity" evidence="1">
    <location>
        <begin position="826"/>
        <end position="842"/>
    </location>
</feature>
<dbReference type="AlphaFoldDB" id="A0A9P9E9J9"/>
<feature type="region of interest" description="Disordered" evidence="1">
    <location>
        <begin position="811"/>
        <end position="842"/>
    </location>
</feature>
<organism evidence="4 5">
    <name type="scientific">Dactylonectria estremocensis</name>
    <dbReference type="NCBI Taxonomy" id="1079267"/>
    <lineage>
        <taxon>Eukaryota</taxon>
        <taxon>Fungi</taxon>
        <taxon>Dikarya</taxon>
        <taxon>Ascomycota</taxon>
        <taxon>Pezizomycotina</taxon>
        <taxon>Sordariomycetes</taxon>
        <taxon>Hypocreomycetidae</taxon>
        <taxon>Hypocreales</taxon>
        <taxon>Nectriaceae</taxon>
        <taxon>Dactylonectria</taxon>
    </lineage>
</organism>
<feature type="region of interest" description="Disordered" evidence="1">
    <location>
        <begin position="235"/>
        <end position="275"/>
    </location>
</feature>
<feature type="compositionally biased region" description="Low complexity" evidence="1">
    <location>
        <begin position="951"/>
        <end position="967"/>
    </location>
</feature>
<gene>
    <name evidence="4" type="ORF">B0J13DRAFT_98181</name>
</gene>
<proteinExistence type="predicted"/>
<dbReference type="PANTHER" id="PTHR28221:SF2">
    <property type="entry name" value="RNA POLYMERASE I-SPECIFIC TRANSCRIPTION INITIATION FACTOR RRN6"/>
    <property type="match status" value="1"/>
</dbReference>
<evidence type="ECO:0000256" key="1">
    <source>
        <dbReference type="SAM" id="MobiDB-lite"/>
    </source>
</evidence>
<feature type="region of interest" description="Disordered" evidence="1">
    <location>
        <begin position="924"/>
        <end position="1007"/>
    </location>
</feature>
<evidence type="ECO:0000259" key="3">
    <source>
        <dbReference type="Pfam" id="PF20639"/>
    </source>
</evidence>
<dbReference type="GO" id="GO:0042790">
    <property type="term" value="P:nucleolar large rRNA transcription by RNA polymerase I"/>
    <property type="evidence" value="ECO:0007669"/>
    <property type="project" value="TreeGrafter"/>
</dbReference>
<dbReference type="OrthoDB" id="4090074at2759"/>
<feature type="compositionally biased region" description="Basic residues" evidence="1">
    <location>
        <begin position="995"/>
        <end position="1007"/>
    </location>
</feature>
<dbReference type="GO" id="GO:0001179">
    <property type="term" value="F:RNA polymerase I general transcription initiation factor binding"/>
    <property type="evidence" value="ECO:0007669"/>
    <property type="project" value="TreeGrafter"/>
</dbReference>
<keyword evidence="4" id="KW-0396">Initiation factor</keyword>
<dbReference type="Pfam" id="PF20639">
    <property type="entry name" value="Rrn6_K-rich"/>
    <property type="match status" value="1"/>
</dbReference>
<keyword evidence="5" id="KW-1185">Reference proteome</keyword>
<sequence>MAESRRFADLIHGHVGTLTYLPPADVRSQPGVLHTSRITSNAPDFEVIGSSAELFPPSRKPIPEWSSNLWQERRTQKRWLLQAHPEAFMGNSELQGLLEENMSRFQNFEGEASDKPLLAIGQMTNIQNPAQVSGALMLAAATGEAGELLRLTRIDESKWQWGKDTNVALNLSVIDPDDPDEEAIWMSDGLTISQIKFATSLARYNSVRWILVQKQTSTAILQPEYYKVPVAQKQPTDLNDQQRPSRIDPNPLMTLPHKRTGGNAHTDVAFNPGTNKQPPQLAIMDECGYWTVWNVLGINTHGKNTMRPSIDTCGHISEGFLNEIPTSPAFPADKHGLLFVGTAELDDFWDDSEETMGFARRSRHILLWSREKFEVVDLVSKTALPKLPRLTTTKAKPDLILDIQVSPVNQNQIFVLSMQHLYWIDLFPPATEEEEESPKPSVMIACPHLINGEGLRMTTCRASEKRNNNASMVFTYSPKLRQIHAYSFSHSTEHRLPEWHRQILILPLDIGPARPLPEIQSLEFHPANLTLLEGQASGPGFDYHQKGVHFYQASILGKDLSVRYCICASVLAQNMNITLPAARMGRAKADENQRWKKKRRRFIRHMGEAFVFPDGMTEIHLDSIVRPKIRSSAPLGLDHSAVSPRERPVQLKLDTLYQELQGDIIGSITSPRREISSALLSAVHEAIENGLLIGKLPLMTWKEIEQDLWTLDQGVEDDFAQNDVLDLFLKDDGETVVTQLARRSQNESSGSLVSLSQLIQSFSKTWLEPVVGRIPEHSEDIRRGWVAEIARDYFLATSGVMVQDTTLLGGSPHDDAVKNQHSRQDSFPIQSSQSITSSIPSSPVSASWAGADDAAIRRLQLLAPSLSSEKMASAKPSSVLSYWPTERGISTEDYVSSVAVASDKKFDAARQRLQKIEMRRKAQTEKYKLPSFMKQGSSQRGRRKDDAVDLPSQAAPAPAMQAMSSQQRVPESSQSMGGPSYIMSQPVPGLFGDRKKVKKPKKRSGFR</sequence>
<dbReference type="GO" id="GO:0001163">
    <property type="term" value="F:RNA polymerase I transcription regulatory region sequence-specific DNA binding"/>
    <property type="evidence" value="ECO:0007669"/>
    <property type="project" value="TreeGrafter"/>
</dbReference>
<comment type="caution">
    <text evidence="4">The sequence shown here is derived from an EMBL/GenBank/DDBJ whole genome shotgun (WGS) entry which is preliminary data.</text>
</comment>
<feature type="compositionally biased region" description="Basic and acidic residues" evidence="1">
    <location>
        <begin position="812"/>
        <end position="824"/>
    </location>
</feature>
<dbReference type="PANTHER" id="PTHR28221">
    <property type="entry name" value="RNA POLYMERASE I-SPECIFIC TRANSCRIPTION INITIATION FACTOR RRN6"/>
    <property type="match status" value="1"/>
</dbReference>
<keyword evidence="4" id="KW-0648">Protein biosynthesis</keyword>
<protein>
    <submittedName>
        <fullName evidence="4">RNA polymerase I-specific transcription initiation factor RRN6-like protein</fullName>
    </submittedName>
</protein>
<feature type="compositionally biased region" description="Polar residues" evidence="1">
    <location>
        <begin position="968"/>
        <end position="977"/>
    </location>
</feature>
<reference evidence="4" key="1">
    <citation type="journal article" date="2021" name="Nat. Commun.">
        <title>Genetic determinants of endophytism in the Arabidopsis root mycobiome.</title>
        <authorList>
            <person name="Mesny F."/>
            <person name="Miyauchi S."/>
            <person name="Thiergart T."/>
            <person name="Pickel B."/>
            <person name="Atanasova L."/>
            <person name="Karlsson M."/>
            <person name="Huettel B."/>
            <person name="Barry K.W."/>
            <person name="Haridas S."/>
            <person name="Chen C."/>
            <person name="Bauer D."/>
            <person name="Andreopoulos W."/>
            <person name="Pangilinan J."/>
            <person name="LaButti K."/>
            <person name="Riley R."/>
            <person name="Lipzen A."/>
            <person name="Clum A."/>
            <person name="Drula E."/>
            <person name="Henrissat B."/>
            <person name="Kohler A."/>
            <person name="Grigoriev I.V."/>
            <person name="Martin F.M."/>
            <person name="Hacquard S."/>
        </authorList>
    </citation>
    <scope>NUCLEOTIDE SEQUENCE</scope>
    <source>
        <strain evidence="4">MPI-CAGE-AT-0021</strain>
    </source>
</reference>
<dbReference type="InterPro" id="IPR048536">
    <property type="entry name" value="Rrn6_K-rich"/>
</dbReference>
<dbReference type="GO" id="GO:0070860">
    <property type="term" value="C:RNA polymerase I core factor complex"/>
    <property type="evidence" value="ECO:0007669"/>
    <property type="project" value="TreeGrafter"/>
</dbReference>
<dbReference type="InterPro" id="IPR019350">
    <property type="entry name" value="RNA_pol_I-sp_TIF_RRN6-like"/>
</dbReference>
<dbReference type="EMBL" id="JAGMUU010000018">
    <property type="protein sequence ID" value="KAH7133312.1"/>
    <property type="molecule type" value="Genomic_DNA"/>
</dbReference>
<name>A0A9P9E9J9_9HYPO</name>
<dbReference type="Pfam" id="PF10214">
    <property type="entry name" value="Rrn6_beta-prop"/>
    <property type="match status" value="1"/>
</dbReference>
<evidence type="ECO:0000259" key="2">
    <source>
        <dbReference type="Pfam" id="PF10214"/>
    </source>
</evidence>
<feature type="compositionally biased region" description="Polar residues" evidence="1">
    <location>
        <begin position="235"/>
        <end position="244"/>
    </location>
</feature>
<dbReference type="InterPro" id="IPR048535">
    <property type="entry name" value="RRN6_beta-prop"/>
</dbReference>